<dbReference type="SUPFAM" id="SSF53383">
    <property type="entry name" value="PLP-dependent transferases"/>
    <property type="match status" value="1"/>
</dbReference>
<keyword evidence="3 5" id="KW-0663">Pyridoxal phosphate</keyword>
<protein>
    <submittedName>
        <fullName evidence="7">Putative cystathionine/methionine gamma-synthase/ lyase</fullName>
        <ecNumber evidence="7">4.4.1.8</ecNumber>
    </submittedName>
</protein>
<dbReference type="GO" id="GO:0004123">
    <property type="term" value="F:cystathionine gamma-lyase activity"/>
    <property type="evidence" value="ECO:0007669"/>
    <property type="project" value="TreeGrafter"/>
</dbReference>
<dbReference type="Gene3D" id="3.40.640.10">
    <property type="entry name" value="Type I PLP-dependent aspartate aminotransferase-like (Major domain)"/>
    <property type="match status" value="1"/>
</dbReference>
<dbReference type="PANTHER" id="PTHR11808">
    <property type="entry name" value="TRANS-SULFURATION ENZYME FAMILY MEMBER"/>
    <property type="match status" value="1"/>
</dbReference>
<evidence type="ECO:0000313" key="8">
    <source>
        <dbReference type="Proteomes" id="UP000045782"/>
    </source>
</evidence>
<evidence type="ECO:0000256" key="1">
    <source>
        <dbReference type="ARBA" id="ARBA00001933"/>
    </source>
</evidence>
<dbReference type="EC" id="4.4.1.8" evidence="7"/>
<dbReference type="EMBL" id="CSWP01000001">
    <property type="protein sequence ID" value="CPV29852.1"/>
    <property type="molecule type" value="Genomic_DNA"/>
</dbReference>
<dbReference type="GO" id="GO:0009086">
    <property type="term" value="P:methionine biosynthetic process"/>
    <property type="evidence" value="ECO:0007669"/>
    <property type="project" value="UniProtKB-KW"/>
</dbReference>
<evidence type="ECO:0000313" key="7">
    <source>
        <dbReference type="EMBL" id="CPV29852.1"/>
    </source>
</evidence>
<dbReference type="RefSeq" id="WP_014850671.1">
    <property type="nucleotide sequence ID" value="NZ_AP022621.1"/>
</dbReference>
<proteinExistence type="inferred from homology"/>
<name>A0A0U0ZH32_9MYCO</name>
<dbReference type="InterPro" id="IPR015422">
    <property type="entry name" value="PyrdxlP-dep_Trfase_small"/>
</dbReference>
<dbReference type="NCBIfam" id="NF005758">
    <property type="entry name" value="PRK07582.1"/>
    <property type="match status" value="1"/>
</dbReference>
<organism evidence="7 8">
    <name type="scientific">Mycobacteroides abscessus</name>
    <dbReference type="NCBI Taxonomy" id="36809"/>
    <lineage>
        <taxon>Bacteria</taxon>
        <taxon>Bacillati</taxon>
        <taxon>Actinomycetota</taxon>
        <taxon>Actinomycetes</taxon>
        <taxon>Mycobacteriales</taxon>
        <taxon>Mycobacteriaceae</taxon>
        <taxon>Mycobacteroides</taxon>
    </lineage>
</organism>
<feature type="modified residue" description="N6-(pyridoxal phosphate)lysine" evidence="5">
    <location>
        <position position="195"/>
    </location>
</feature>
<evidence type="ECO:0000256" key="3">
    <source>
        <dbReference type="ARBA" id="ARBA00022898"/>
    </source>
</evidence>
<dbReference type="Pfam" id="PF01053">
    <property type="entry name" value="Cys_Met_Meta_PP"/>
    <property type="match status" value="1"/>
</dbReference>
<comment type="subunit">
    <text evidence="2">Homotetramer.</text>
</comment>
<evidence type="ECO:0000256" key="5">
    <source>
        <dbReference type="PIRSR" id="PIRSR001434-2"/>
    </source>
</evidence>
<dbReference type="InterPro" id="IPR015424">
    <property type="entry name" value="PyrdxlP-dep_Trfase"/>
</dbReference>
<dbReference type="InterPro" id="IPR000277">
    <property type="entry name" value="Cys/Met-Metab_PyrdxlP-dep_enz"/>
</dbReference>
<sequence length="370" mass="38306">MPEPGISTRAVVAATAEPVAGQPFLAGPVFASAYHLPVPEDDSLDTYGRASNPSWRQWESGLAALEQADAALVFGSGMGAIASTLRALVRPGQTLLVPEDGYYQTRRYASENLAALGINVITATSDQIVAAAAQADVVVAETPSNPRLDVVDLALLARETHAQGGVLVVDNTTATPMGQRPLGLGADLVVASATKALSGHSDLIAGYVAGSRAELVAAVAQERSRAGAILGPFEAWLGARSLATAGLRFERQCQNALAVATMLREHPAVTSVRYPGLPGDPSYSVASAQMSRFGSLVSIELSSAEAVHALIRRSELLASSTSFGGVHTSVDRRARWGDAVPDGFARISLGIEDTDDLLADIEAALAAGTV</sequence>
<reference evidence="7 8" key="1">
    <citation type="submission" date="2015-03" db="EMBL/GenBank/DDBJ databases">
        <authorList>
            <person name="Murphy D."/>
        </authorList>
    </citation>
    <scope>NUCLEOTIDE SEQUENCE [LARGE SCALE GENOMIC DNA]</scope>
    <source>
        <strain evidence="7 8">PAP088</strain>
    </source>
</reference>
<keyword evidence="7" id="KW-0456">Lyase</keyword>
<dbReference type="AlphaFoldDB" id="A0A0U0ZH32"/>
<dbReference type="InterPro" id="IPR015421">
    <property type="entry name" value="PyrdxlP-dep_Trfase_major"/>
</dbReference>
<gene>
    <name evidence="7" type="primary">metC</name>
    <name evidence="7" type="ORF">ERS075579_00063</name>
</gene>
<keyword evidence="4" id="KW-0486">Methionine biosynthesis</keyword>
<dbReference type="GO" id="GO:0019343">
    <property type="term" value="P:cysteine biosynthetic process via cystathionine"/>
    <property type="evidence" value="ECO:0007669"/>
    <property type="project" value="TreeGrafter"/>
</dbReference>
<evidence type="ECO:0000256" key="2">
    <source>
        <dbReference type="ARBA" id="ARBA00011881"/>
    </source>
</evidence>
<comment type="cofactor">
    <cofactor evidence="1 6">
        <name>pyridoxal 5'-phosphate</name>
        <dbReference type="ChEBI" id="CHEBI:597326"/>
    </cofactor>
</comment>
<accession>A0A0U0ZH32</accession>
<dbReference type="Gene3D" id="3.90.1150.10">
    <property type="entry name" value="Aspartate Aminotransferase, domain 1"/>
    <property type="match status" value="1"/>
</dbReference>
<evidence type="ECO:0000256" key="6">
    <source>
        <dbReference type="RuleBase" id="RU362118"/>
    </source>
</evidence>
<keyword evidence="4" id="KW-0028">Amino-acid biosynthesis</keyword>
<evidence type="ECO:0000256" key="4">
    <source>
        <dbReference type="ARBA" id="ARBA00023167"/>
    </source>
</evidence>
<comment type="similarity">
    <text evidence="6">Belongs to the trans-sulfuration enzymes family.</text>
</comment>
<dbReference type="GO" id="GO:0005737">
    <property type="term" value="C:cytoplasm"/>
    <property type="evidence" value="ECO:0007669"/>
    <property type="project" value="TreeGrafter"/>
</dbReference>
<dbReference type="PANTHER" id="PTHR11808:SF85">
    <property type="entry name" value="CYSTATHIONINE GAMMA-LYASE-RELATED"/>
    <property type="match status" value="1"/>
</dbReference>
<dbReference type="GO" id="GO:0030170">
    <property type="term" value="F:pyridoxal phosphate binding"/>
    <property type="evidence" value="ECO:0007669"/>
    <property type="project" value="InterPro"/>
</dbReference>
<dbReference type="PIRSF" id="PIRSF001434">
    <property type="entry name" value="CGS"/>
    <property type="match status" value="1"/>
</dbReference>
<dbReference type="GO" id="GO:0019346">
    <property type="term" value="P:transsulfuration"/>
    <property type="evidence" value="ECO:0007669"/>
    <property type="project" value="InterPro"/>
</dbReference>
<dbReference type="Proteomes" id="UP000045782">
    <property type="component" value="Unassembled WGS sequence"/>
</dbReference>